<organism evidence="17 18">
    <name type="scientific">Pseudomonas luteola</name>
    <dbReference type="NCBI Taxonomy" id="47886"/>
    <lineage>
        <taxon>Bacteria</taxon>
        <taxon>Pseudomonadati</taxon>
        <taxon>Pseudomonadota</taxon>
        <taxon>Gammaproteobacteria</taxon>
        <taxon>Pseudomonadales</taxon>
        <taxon>Pseudomonadaceae</taxon>
        <taxon>Pseudomonas</taxon>
    </lineage>
</organism>
<evidence type="ECO:0000256" key="5">
    <source>
        <dbReference type="ARBA" id="ARBA00011437"/>
    </source>
</evidence>
<evidence type="ECO:0000313" key="17">
    <source>
        <dbReference type="EMBL" id="SPZ05932.1"/>
    </source>
</evidence>
<gene>
    <name evidence="17" type="primary">bcsB</name>
    <name evidence="16" type="ORF">IRZ65_07770</name>
    <name evidence="17" type="ORF">NCTC11842_01856</name>
</gene>
<name>A0A2X2CBI6_PSELU</name>
<dbReference type="Proteomes" id="UP000250443">
    <property type="component" value="Unassembled WGS sequence"/>
</dbReference>
<dbReference type="GO" id="GO:0005886">
    <property type="term" value="C:plasma membrane"/>
    <property type="evidence" value="ECO:0007669"/>
    <property type="project" value="UniProtKB-SubCell"/>
</dbReference>
<dbReference type="AlphaFoldDB" id="A0A2X2CBI6"/>
<evidence type="ECO:0000256" key="3">
    <source>
        <dbReference type="ARBA" id="ARBA00005186"/>
    </source>
</evidence>
<feature type="signal peptide" evidence="15">
    <location>
        <begin position="1"/>
        <end position="22"/>
    </location>
</feature>
<dbReference type="InterPro" id="IPR003920">
    <property type="entry name" value="Cell_synth_B"/>
</dbReference>
<evidence type="ECO:0000256" key="6">
    <source>
        <dbReference type="ARBA" id="ARBA00021844"/>
    </source>
</evidence>
<dbReference type="EMBL" id="UAUF01000011">
    <property type="protein sequence ID" value="SPZ05932.1"/>
    <property type="molecule type" value="Genomic_DNA"/>
</dbReference>
<evidence type="ECO:0000256" key="4">
    <source>
        <dbReference type="ARBA" id="ARBA00010714"/>
    </source>
</evidence>
<feature type="chain" id="PRO_5015798495" description="Cyclic di-GMP-binding protein" evidence="15">
    <location>
        <begin position="23"/>
        <end position="751"/>
    </location>
</feature>
<evidence type="ECO:0000256" key="15">
    <source>
        <dbReference type="RuleBase" id="RU365021"/>
    </source>
</evidence>
<dbReference type="GO" id="GO:0006011">
    <property type="term" value="P:UDP-alpha-D-glucose metabolic process"/>
    <property type="evidence" value="ECO:0007669"/>
    <property type="project" value="InterPro"/>
</dbReference>
<evidence type="ECO:0000256" key="11">
    <source>
        <dbReference type="ARBA" id="ARBA00022916"/>
    </source>
</evidence>
<evidence type="ECO:0000256" key="13">
    <source>
        <dbReference type="ARBA" id="ARBA00023136"/>
    </source>
</evidence>
<comment type="function">
    <text evidence="1 15">Binds the cellulose synthase activator, bis-(3'-5') cyclic diguanylic acid (c-di-GMP).</text>
</comment>
<evidence type="ECO:0000256" key="14">
    <source>
        <dbReference type="ARBA" id="ARBA00033444"/>
    </source>
</evidence>
<evidence type="ECO:0000256" key="2">
    <source>
        <dbReference type="ARBA" id="ARBA00004377"/>
    </source>
</evidence>
<comment type="similarity">
    <text evidence="4 15">Belongs to the AcsB/BcsB family.</text>
</comment>
<dbReference type="PANTHER" id="PTHR39083">
    <property type="entry name" value="CYCLIC DI-GMP-BINDING PROTEIN"/>
    <property type="match status" value="1"/>
</dbReference>
<dbReference type="NCBIfam" id="NF008323">
    <property type="entry name" value="PRK11114.1-1"/>
    <property type="match status" value="1"/>
</dbReference>
<dbReference type="InterPro" id="IPR018513">
    <property type="entry name" value="Cell_synthase_bac"/>
</dbReference>
<evidence type="ECO:0000256" key="8">
    <source>
        <dbReference type="ARBA" id="ARBA00022519"/>
    </source>
</evidence>
<keyword evidence="12 15" id="KW-1133">Transmembrane helix</keyword>
<reference evidence="17 18" key="1">
    <citation type="submission" date="2018-06" db="EMBL/GenBank/DDBJ databases">
        <authorList>
            <consortium name="Pathogen Informatics"/>
            <person name="Doyle S."/>
        </authorList>
    </citation>
    <scope>NUCLEOTIDE SEQUENCE [LARGE SCALE GENOMIC DNA]</scope>
    <source>
        <strain evidence="17 18">NCTC11842</strain>
    </source>
</reference>
<accession>A0A2X2CBI6</accession>
<dbReference type="PANTHER" id="PTHR39083:SF1">
    <property type="entry name" value="CYCLIC DI-GMP-BINDING PROTEIN"/>
    <property type="match status" value="1"/>
</dbReference>
<evidence type="ECO:0000256" key="10">
    <source>
        <dbReference type="ARBA" id="ARBA00022692"/>
    </source>
</evidence>
<dbReference type="EMBL" id="JADMCD010000003">
    <property type="protein sequence ID" value="MBF8640575.1"/>
    <property type="molecule type" value="Genomic_DNA"/>
</dbReference>
<evidence type="ECO:0000256" key="12">
    <source>
        <dbReference type="ARBA" id="ARBA00022989"/>
    </source>
</evidence>
<feature type="transmembrane region" description="Helical" evidence="15">
    <location>
        <begin position="718"/>
        <end position="739"/>
    </location>
</feature>
<dbReference type="RefSeq" id="WP_010798018.1">
    <property type="nucleotide sequence ID" value="NZ_FQYS01000003.1"/>
</dbReference>
<sequence>MKGVIRFLIAAALLACAPWTTAAPTVAPAPNTTPVAPPVQERQLGFNQISSAGNLTTRNVLRNLYASFGLRSDEVVTGARLHLVYTPSPALIPVQSHLKVYLNNELMGVLPINQADLGKEITRDLPLDAQFISDYNNVRFELVGHYAPICEDPLHSSLWVDFSAKSQLLLSTQALKIQNDLSKLPEPFFDQRDPAALSVPFIFADRPNSAQQTAGAVMASWFGTLSGWRGASFPTSFRHLPIQGNAVVFATNAQLPALIEDHAEVTAPTIEIVENPQNPYGKLLLILGRDDNDLLTAAKAVALGAVTLRGQSTTVDSLQTLAPRQPYDAPNWVSLDRPTRLGELMDYPNQLEVTGMVPRPITLAFNIPPDLFVWRNRGIPLDLKYRYTPPLRDDTALLTVNANNQFIKAFTLSKNANQSMGGVNLPILNENLLGTSTGFQVPSLKLGARNELRFDFSFGAFPANGDNTSCTTTLPLNVQAAIDPDSTIDFSSLYHYKAMPDLRAFVSAGYPFTRLADLSQTQVMMPSQPTPEQTGLLFTLMGRMGAITGYPATQVSIGDDWSTIKKGERDVLIIGEIPEQARTELDKNMTAFVDKTRTSLMLPNRKTSRLESPLQDTGSAMADTQLQTLSSGPISALVEFESPYASSRSVVALMGYGENSYQQLQEALSQNTGLENVTGSVSLFRGDRIDSHIVGEPYYVGSLPWWLLLWYHLSAHPLLLAFIAIVTTLILAALLWNVLRWLARRRLQEQE</sequence>
<keyword evidence="9 15" id="KW-0973">c-di-GMP</keyword>
<comment type="subcellular location">
    <subcellularLocation>
        <location evidence="2">Cell inner membrane</location>
        <topology evidence="2">Single-pass membrane protein</topology>
    </subcellularLocation>
</comment>
<proteinExistence type="inferred from homology"/>
<dbReference type="Proteomes" id="UP000626180">
    <property type="component" value="Unassembled WGS sequence"/>
</dbReference>
<keyword evidence="15" id="KW-0732">Signal</keyword>
<keyword evidence="7 15" id="KW-1003">Cell membrane</keyword>
<dbReference type="UniPathway" id="UPA00694"/>
<keyword evidence="13 15" id="KW-0472">Membrane</keyword>
<keyword evidence="11 15" id="KW-0135">Cellulose biosynthesis</keyword>
<evidence type="ECO:0000256" key="9">
    <source>
        <dbReference type="ARBA" id="ARBA00022636"/>
    </source>
</evidence>
<comment type="subunit">
    <text evidence="5 15">Tightly associated with the cellulose synthase catalytic subunit.</text>
</comment>
<evidence type="ECO:0000256" key="7">
    <source>
        <dbReference type="ARBA" id="ARBA00022475"/>
    </source>
</evidence>
<dbReference type="Gene3D" id="2.60.120.260">
    <property type="entry name" value="Galactose-binding domain-like"/>
    <property type="match status" value="2"/>
</dbReference>
<evidence type="ECO:0000256" key="1">
    <source>
        <dbReference type="ARBA" id="ARBA00002057"/>
    </source>
</evidence>
<comment type="pathway">
    <text evidence="3 15">Glycan metabolism; bacterial cellulose biosynthesis.</text>
</comment>
<protein>
    <recommendedName>
        <fullName evidence="6 15">Cyclic di-GMP-binding protein</fullName>
    </recommendedName>
    <alternativeName>
        <fullName evidence="14 15">Cellulose synthase regulatory subunit</fullName>
    </alternativeName>
</protein>
<keyword evidence="8 15" id="KW-0997">Cell inner membrane</keyword>
<keyword evidence="19" id="KW-1185">Reference proteome</keyword>
<keyword evidence="10 15" id="KW-0812">Transmembrane</keyword>
<dbReference type="GO" id="GO:0030244">
    <property type="term" value="P:cellulose biosynthetic process"/>
    <property type="evidence" value="ECO:0007669"/>
    <property type="project" value="UniProtKB-KW"/>
</dbReference>
<evidence type="ECO:0000313" key="19">
    <source>
        <dbReference type="Proteomes" id="UP000626180"/>
    </source>
</evidence>
<dbReference type="Pfam" id="PF03170">
    <property type="entry name" value="BcsB"/>
    <property type="match status" value="1"/>
</dbReference>
<evidence type="ECO:0000313" key="18">
    <source>
        <dbReference type="Proteomes" id="UP000250443"/>
    </source>
</evidence>
<evidence type="ECO:0000313" key="16">
    <source>
        <dbReference type="EMBL" id="MBF8640575.1"/>
    </source>
</evidence>
<dbReference type="PRINTS" id="PR01440">
    <property type="entry name" value="CELLSNTHASEB"/>
</dbReference>
<reference evidence="16 19" key="2">
    <citation type="submission" date="2020-10" db="EMBL/GenBank/DDBJ databases">
        <title>Genome sequences of Pseudomonas isolates.</title>
        <authorList>
            <person name="Wessels L."/>
            <person name="Reich F."/>
            <person name="Hammerl J."/>
        </authorList>
    </citation>
    <scope>NUCLEOTIDE SEQUENCE [LARGE SCALE GENOMIC DNA]</scope>
    <source>
        <strain evidence="16 19">20-MO00624-0</strain>
    </source>
</reference>